<keyword evidence="1" id="KW-0472">Membrane</keyword>
<evidence type="ECO:0000313" key="2">
    <source>
        <dbReference type="EMBL" id="OAF19586.1"/>
    </source>
</evidence>
<feature type="transmembrane region" description="Helical" evidence="1">
    <location>
        <begin position="187"/>
        <end position="205"/>
    </location>
</feature>
<keyword evidence="1" id="KW-1133">Transmembrane helix</keyword>
<dbReference type="AlphaFoldDB" id="A0A176ZII4"/>
<feature type="transmembrane region" description="Helical" evidence="1">
    <location>
        <begin position="46"/>
        <end position="67"/>
    </location>
</feature>
<name>A0A176ZII4_9BRAD</name>
<comment type="caution">
    <text evidence="2">The sequence shown here is derived from an EMBL/GenBank/DDBJ whole genome shotgun (WGS) entry which is preliminary data.</text>
</comment>
<dbReference type="GeneID" id="32584613"/>
<keyword evidence="1" id="KW-0812">Transmembrane</keyword>
<reference evidence="2 3" key="1">
    <citation type="submission" date="2016-02" db="EMBL/GenBank/DDBJ databases">
        <title>Draft genome sequence of the strain BR 10247T Bradyrhizobium neotropicale isolated from nodules of Centrolobium paraense.</title>
        <authorList>
            <person name="Simoes-Araujo J.L."/>
            <person name="Barauna A.C."/>
            <person name="Silva K."/>
            <person name="Zilli J.E."/>
        </authorList>
    </citation>
    <scope>NUCLEOTIDE SEQUENCE [LARGE SCALE GENOMIC DNA]</scope>
    <source>
        <strain evidence="2 3">BR 10247</strain>
    </source>
</reference>
<dbReference type="Proteomes" id="UP000077173">
    <property type="component" value="Unassembled WGS sequence"/>
</dbReference>
<protein>
    <recommendedName>
        <fullName evidence="4">DUF4386 domain-containing protein</fullName>
    </recommendedName>
</protein>
<keyword evidence="3" id="KW-1185">Reference proteome</keyword>
<feature type="transmembrane region" description="Helical" evidence="1">
    <location>
        <begin position="133"/>
        <end position="155"/>
    </location>
</feature>
<evidence type="ECO:0000313" key="3">
    <source>
        <dbReference type="Proteomes" id="UP000077173"/>
    </source>
</evidence>
<sequence length="214" mass="22781">MFASRIRFGAGALAISGILFVIYPALRPFSDERSLLGAAAFGSGAWLGSHMLAIVAFTLLPLGLLGLQRSLLGTSAERLLFVAVVLSMIGTGFTLPFYGGETYGLHALGQEALRLHSDSPLGLTEAIRSGPGLVMFLAGLLLLAVSAIVTATALWRSCRYPKACGIPFAVGISLYIPQFFGAQPLRVAHGLLVAAGCMWMAACLWRREQVDRNR</sequence>
<feature type="transmembrane region" description="Helical" evidence="1">
    <location>
        <begin position="79"/>
        <end position="98"/>
    </location>
</feature>
<proteinExistence type="predicted"/>
<evidence type="ECO:0000256" key="1">
    <source>
        <dbReference type="SAM" id="Phobius"/>
    </source>
</evidence>
<dbReference type="RefSeq" id="WP_082907745.1">
    <property type="nucleotide sequence ID" value="NZ_LSEF01000024.1"/>
</dbReference>
<organism evidence="2 3">
    <name type="scientific">Bradyrhizobium neotropicale</name>
    <dbReference type="NCBI Taxonomy" id="1497615"/>
    <lineage>
        <taxon>Bacteria</taxon>
        <taxon>Pseudomonadati</taxon>
        <taxon>Pseudomonadota</taxon>
        <taxon>Alphaproteobacteria</taxon>
        <taxon>Hyphomicrobiales</taxon>
        <taxon>Nitrobacteraceae</taxon>
        <taxon>Bradyrhizobium</taxon>
    </lineage>
</organism>
<feature type="transmembrane region" description="Helical" evidence="1">
    <location>
        <begin position="162"/>
        <end position="181"/>
    </location>
</feature>
<dbReference type="EMBL" id="LSEF01000024">
    <property type="protein sequence ID" value="OAF19586.1"/>
    <property type="molecule type" value="Genomic_DNA"/>
</dbReference>
<feature type="transmembrane region" description="Helical" evidence="1">
    <location>
        <begin position="7"/>
        <end position="26"/>
    </location>
</feature>
<gene>
    <name evidence="2" type="ORF">AXW67_02095</name>
</gene>
<accession>A0A176ZII4</accession>
<evidence type="ECO:0008006" key="4">
    <source>
        <dbReference type="Google" id="ProtNLM"/>
    </source>
</evidence>